<reference evidence="1 2" key="1">
    <citation type="journal article" date="2018" name="G3 (Bethesda)">
        <title>Phylogenetic and Phylogenomic Definition of Rhizopus Species.</title>
        <authorList>
            <person name="Gryganskyi A.P."/>
            <person name="Golan J."/>
            <person name="Dolatabadi S."/>
            <person name="Mondo S."/>
            <person name="Robb S."/>
            <person name="Idnurm A."/>
            <person name="Muszewska A."/>
            <person name="Steczkiewicz K."/>
            <person name="Masonjones S."/>
            <person name="Liao H.L."/>
            <person name="Gajdeczka M.T."/>
            <person name="Anike F."/>
            <person name="Vuek A."/>
            <person name="Anishchenko I.M."/>
            <person name="Voigt K."/>
            <person name="de Hoog G.S."/>
            <person name="Smith M.E."/>
            <person name="Heitman J."/>
            <person name="Vilgalys R."/>
            <person name="Stajich J.E."/>
        </authorList>
    </citation>
    <scope>NUCLEOTIDE SEQUENCE [LARGE SCALE GENOMIC DNA]</scope>
    <source>
        <strain evidence="1 2">LSU 92-RS-03</strain>
    </source>
</reference>
<evidence type="ECO:0000313" key="2">
    <source>
        <dbReference type="Proteomes" id="UP000253551"/>
    </source>
</evidence>
<comment type="caution">
    <text evidence="1">The sequence shown here is derived from an EMBL/GenBank/DDBJ whole genome shotgun (WGS) entry which is preliminary data.</text>
</comment>
<dbReference type="OrthoDB" id="191139at2759"/>
<keyword evidence="2" id="KW-1185">Reference proteome</keyword>
<organism evidence="1 2">
    <name type="scientific">Rhizopus stolonifer</name>
    <name type="common">Rhizopus nigricans</name>
    <dbReference type="NCBI Taxonomy" id="4846"/>
    <lineage>
        <taxon>Eukaryota</taxon>
        <taxon>Fungi</taxon>
        <taxon>Fungi incertae sedis</taxon>
        <taxon>Mucoromycota</taxon>
        <taxon>Mucoromycotina</taxon>
        <taxon>Mucoromycetes</taxon>
        <taxon>Mucorales</taxon>
        <taxon>Mucorineae</taxon>
        <taxon>Rhizopodaceae</taxon>
        <taxon>Rhizopus</taxon>
    </lineage>
</organism>
<protein>
    <recommendedName>
        <fullName evidence="3">DUF1440 domain-containing protein</fullName>
    </recommendedName>
</protein>
<evidence type="ECO:0008006" key="3">
    <source>
        <dbReference type="Google" id="ProtNLM"/>
    </source>
</evidence>
<gene>
    <name evidence="1" type="ORF">CU098_005829</name>
</gene>
<dbReference type="AlphaFoldDB" id="A0A367KBT8"/>
<evidence type="ECO:0000313" key="1">
    <source>
        <dbReference type="EMBL" id="RCH99694.1"/>
    </source>
</evidence>
<dbReference type="EMBL" id="PJQM01001922">
    <property type="protein sequence ID" value="RCH99694.1"/>
    <property type="molecule type" value="Genomic_DNA"/>
</dbReference>
<accession>A0A367KBT8</accession>
<name>A0A367KBT8_RHIST</name>
<dbReference type="Proteomes" id="UP000253551">
    <property type="component" value="Unassembled WGS sequence"/>
</dbReference>
<proteinExistence type="predicted"/>
<sequence>MRKVYRISLFDTITNGFIAGAIGITAMTLGEKVEQGITGRPSSYVPGHTSEKLLGLKTKPDSERFMMNHVMHFGQGILAGSIRSMMSAYGMDGPFSSFMFVFIRLMIDQSLENLTGVGAPPWTWPYNEQVIDILHKMVYAFVTGAVSDYLVTKKYIKTE</sequence>